<organism evidence="1 2">
    <name type="scientific">Lecanicillium saksenae</name>
    <dbReference type="NCBI Taxonomy" id="468837"/>
    <lineage>
        <taxon>Eukaryota</taxon>
        <taxon>Fungi</taxon>
        <taxon>Dikarya</taxon>
        <taxon>Ascomycota</taxon>
        <taxon>Pezizomycotina</taxon>
        <taxon>Sordariomycetes</taxon>
        <taxon>Hypocreomycetidae</taxon>
        <taxon>Hypocreales</taxon>
        <taxon>Cordycipitaceae</taxon>
        <taxon>Lecanicillium</taxon>
    </lineage>
</organism>
<evidence type="ECO:0000313" key="1">
    <source>
        <dbReference type="EMBL" id="KAJ3480858.1"/>
    </source>
</evidence>
<accession>A0ACC1QM66</accession>
<name>A0ACC1QM66_9HYPO</name>
<gene>
    <name evidence="1" type="ORF">NLG97_g7966</name>
</gene>
<dbReference type="Proteomes" id="UP001148737">
    <property type="component" value="Unassembled WGS sequence"/>
</dbReference>
<comment type="caution">
    <text evidence="1">The sequence shown here is derived from an EMBL/GenBank/DDBJ whole genome shotgun (WGS) entry which is preliminary data.</text>
</comment>
<reference evidence="1" key="1">
    <citation type="submission" date="2022-07" db="EMBL/GenBank/DDBJ databases">
        <title>Genome Sequence of Lecanicillium saksenae.</title>
        <authorList>
            <person name="Buettner E."/>
        </authorList>
    </citation>
    <scope>NUCLEOTIDE SEQUENCE</scope>
    <source>
        <strain evidence="1">VT-O1</strain>
    </source>
</reference>
<proteinExistence type="predicted"/>
<dbReference type="EMBL" id="JANAKD010001312">
    <property type="protein sequence ID" value="KAJ3480858.1"/>
    <property type="molecule type" value="Genomic_DNA"/>
</dbReference>
<keyword evidence="2" id="KW-1185">Reference proteome</keyword>
<evidence type="ECO:0000313" key="2">
    <source>
        <dbReference type="Proteomes" id="UP001148737"/>
    </source>
</evidence>
<protein>
    <submittedName>
        <fullName evidence="1">Uncharacterized protein</fullName>
    </submittedName>
</protein>
<sequence length="613" mass="64071">MDRVNAAPSETGSGRRHRGMRHSVVNLALFSAMPLLSAAQQGGQCVPLKGTKLCPAFDGASVSTDKSVLDNFPFLQYVSDSGSFDHQLDTYIKTDYVRARYEGRFGCGGVDLRNSSNMYARWTTTVLCSAMVQMSVGPCGLSGSASKPLCADSCAEFAQSEAAITSNNNLCHTPRKDVADLIRADYTVCGLPVKALAGDCISGSQNENENCGFGSSTLGLCGYCGAGGTNSTDTCCYNSKAESRCEGVKLPSITASVPLTSSTPTSGSSKPTSTGDQNGNGASGHHGLSGGAIAGIVIGSLAGLALLGLLLFFCLRCFRRRRANSSQAGSIFNQPSPARKLTPAMAQQTQAAPQGYEVLPGGRIARMSALEGHSGGSPSQHNKSLSTAGGNRPDSRKATDQSSSDEYVDSPEYEHRDAGLRPPPMAARRHGSLSSGSVLGSDGQMSPISAGFSSPQGFGSQQSEQLPFFKDYYSQDDIHPGDKVAVLWAYSPRAGDEFALERGDMIKVVGIWDDGWATGHMQSQRAEEWEAARAAQRDSGVSHSSVRGDSQSPPPPASHEMKAFPLVCVCLPQHWRKTIEGDGSTDSGSIGSPGVGPSGLGSPGLGSPAGQVR</sequence>